<evidence type="ECO:0000256" key="1">
    <source>
        <dbReference type="ARBA" id="ARBA00010556"/>
    </source>
</evidence>
<dbReference type="GO" id="GO:0004866">
    <property type="term" value="F:endopeptidase inhibitor activity"/>
    <property type="evidence" value="ECO:0007669"/>
    <property type="project" value="InterPro"/>
</dbReference>
<feature type="domain" description="Alpha-2-macroglobulin bait region" evidence="4">
    <location>
        <begin position="811"/>
        <end position="956"/>
    </location>
</feature>
<dbReference type="Pfam" id="PF21142">
    <property type="entry name" value="A2M_bMG2"/>
    <property type="match status" value="1"/>
</dbReference>
<dbReference type="Gene3D" id="2.60.40.1930">
    <property type="match status" value="1"/>
</dbReference>
<dbReference type="InterPro" id="IPR040639">
    <property type="entry name" value="A2MG_MG1"/>
</dbReference>
<evidence type="ECO:0000256" key="3">
    <source>
        <dbReference type="SAM" id="Phobius"/>
    </source>
</evidence>
<evidence type="ECO:0000313" key="7">
    <source>
        <dbReference type="Proteomes" id="UP000239867"/>
    </source>
</evidence>
<dbReference type="SMART" id="SM01419">
    <property type="entry name" value="Thiol-ester_cl"/>
    <property type="match status" value="1"/>
</dbReference>
<dbReference type="InterPro" id="IPR021868">
    <property type="entry name" value="Alpha_2_Macroglob_MG3"/>
</dbReference>
<keyword evidence="2" id="KW-0732">Signal</keyword>
<dbReference type="CDD" id="cd02891">
    <property type="entry name" value="A2M_like"/>
    <property type="match status" value="1"/>
</dbReference>
<dbReference type="PANTHER" id="PTHR40094">
    <property type="entry name" value="ALPHA-2-MACROGLOBULIN HOMOLOG"/>
    <property type="match status" value="1"/>
</dbReference>
<dbReference type="Pfam" id="PF17972">
    <property type="entry name" value="bMG5"/>
    <property type="match status" value="1"/>
</dbReference>
<dbReference type="Pfam" id="PF17962">
    <property type="entry name" value="bMG6"/>
    <property type="match status" value="1"/>
</dbReference>
<dbReference type="InterPro" id="IPR041203">
    <property type="entry name" value="Bact_A2M_MG5"/>
</dbReference>
<dbReference type="InterPro" id="IPR011625">
    <property type="entry name" value="A2M_N_BRD"/>
</dbReference>
<evidence type="ECO:0008006" key="8">
    <source>
        <dbReference type="Google" id="ProtNLM"/>
    </source>
</evidence>
<dbReference type="Pfam" id="PF00207">
    <property type="entry name" value="A2M"/>
    <property type="match status" value="1"/>
</dbReference>
<reference evidence="6 7" key="1">
    <citation type="journal article" date="2018" name="MBio">
        <title>Insights into the evolution of host association through the isolation and characterization of a novel human periodontal pathobiont, Desulfobulbus oralis.</title>
        <authorList>
            <person name="Cross K.L."/>
            <person name="Chirania P."/>
            <person name="Xiong W."/>
            <person name="Beall C.J."/>
            <person name="Elkins J.G."/>
            <person name="Giannone R.J."/>
            <person name="Griffen A.L."/>
            <person name="Guss A.M."/>
            <person name="Hettich R.L."/>
            <person name="Joshi S.S."/>
            <person name="Mokrzan E.M."/>
            <person name="Martin R.K."/>
            <person name="Zhulin I.B."/>
            <person name="Leys E.J."/>
            <person name="Podar M."/>
        </authorList>
    </citation>
    <scope>NUCLEOTIDE SEQUENCE [LARGE SCALE GENOMIC DNA]</scope>
    <source>
        <strain evidence="6 7">ORNL</strain>
    </source>
</reference>
<dbReference type="InterPro" id="IPR047565">
    <property type="entry name" value="Alpha-macroglob_thiol-ester_cl"/>
</dbReference>
<dbReference type="InterPro" id="IPR011626">
    <property type="entry name" value="Alpha-macroglobulin_TED"/>
</dbReference>
<keyword evidence="3" id="KW-1133">Transmembrane helix</keyword>
<gene>
    <name evidence="6" type="ORF">CAY53_05555</name>
</gene>
<dbReference type="Pfam" id="PF17973">
    <property type="entry name" value="bMG10"/>
    <property type="match status" value="1"/>
</dbReference>
<feature type="transmembrane region" description="Helical" evidence="3">
    <location>
        <begin position="29"/>
        <end position="51"/>
    </location>
</feature>
<dbReference type="InterPro" id="IPR041462">
    <property type="entry name" value="Bact_A2M_MG6"/>
</dbReference>
<dbReference type="Pfam" id="PF07678">
    <property type="entry name" value="TED_complement"/>
    <property type="match status" value="1"/>
</dbReference>
<evidence type="ECO:0000313" key="6">
    <source>
        <dbReference type="EMBL" id="AVD71010.1"/>
    </source>
</evidence>
<dbReference type="SMART" id="SM01360">
    <property type="entry name" value="A2M"/>
    <property type="match status" value="1"/>
</dbReference>
<dbReference type="KEGG" id="deo:CAY53_05555"/>
<dbReference type="PANTHER" id="PTHR40094:SF1">
    <property type="entry name" value="UBIQUITIN DOMAIN-CONTAINING PROTEIN"/>
    <property type="match status" value="1"/>
</dbReference>
<dbReference type="SMART" id="SM01359">
    <property type="entry name" value="A2M_N_2"/>
    <property type="match status" value="1"/>
</dbReference>
<dbReference type="Gene3D" id="1.50.10.20">
    <property type="match status" value="1"/>
</dbReference>
<dbReference type="Pfam" id="PF17970">
    <property type="entry name" value="bMG1"/>
    <property type="match status" value="1"/>
</dbReference>
<comment type="similarity">
    <text evidence="1">Belongs to the protease inhibitor I39 (alpha-2-macroglobulin) family. Bacterial alpha-2-macroglobulin subfamily.</text>
</comment>
<dbReference type="EMBL" id="CP021255">
    <property type="protein sequence ID" value="AVD71010.1"/>
    <property type="molecule type" value="Genomic_DNA"/>
</dbReference>
<dbReference type="GO" id="GO:0005615">
    <property type="term" value="C:extracellular space"/>
    <property type="evidence" value="ECO:0007669"/>
    <property type="project" value="InterPro"/>
</dbReference>
<protein>
    <recommendedName>
        <fullName evidence="8">Alpha-2-macroglobulin</fullName>
    </recommendedName>
</protein>
<dbReference type="Proteomes" id="UP000239867">
    <property type="component" value="Chromosome"/>
</dbReference>
<dbReference type="InterPro" id="IPR001599">
    <property type="entry name" value="Macroglobln_a2"/>
</dbReference>
<dbReference type="SUPFAM" id="SSF48239">
    <property type="entry name" value="Terpenoid cyclases/Protein prenyltransferases"/>
    <property type="match status" value="1"/>
</dbReference>
<name>A0A2L1GMT9_9BACT</name>
<dbReference type="InterPro" id="IPR049120">
    <property type="entry name" value="A2M_bMG2"/>
</dbReference>
<dbReference type="InterPro" id="IPR008930">
    <property type="entry name" value="Terpenoid_cyclase/PrenylTrfase"/>
</dbReference>
<feature type="domain" description="Alpha-2-macroglobulin" evidence="5">
    <location>
        <begin position="1017"/>
        <end position="1106"/>
    </location>
</feature>
<accession>A0A2L1GMT9</accession>
<organism evidence="6 7">
    <name type="scientific">Desulfobulbus oralis</name>
    <dbReference type="NCBI Taxonomy" id="1986146"/>
    <lineage>
        <taxon>Bacteria</taxon>
        <taxon>Pseudomonadati</taxon>
        <taxon>Thermodesulfobacteriota</taxon>
        <taxon>Desulfobulbia</taxon>
        <taxon>Desulfobulbales</taxon>
        <taxon>Desulfobulbaceae</taxon>
        <taxon>Desulfobulbus</taxon>
    </lineage>
</organism>
<dbReference type="PIRSF" id="PIRSF038980">
    <property type="entry name" value="A2M_bac"/>
    <property type="match status" value="1"/>
</dbReference>
<dbReference type="InterPro" id="IPR026284">
    <property type="entry name" value="A2MG_proteobact"/>
</dbReference>
<evidence type="ECO:0000259" key="5">
    <source>
        <dbReference type="SMART" id="SM01360"/>
    </source>
</evidence>
<proteinExistence type="inferred from homology"/>
<evidence type="ECO:0000256" key="2">
    <source>
        <dbReference type="ARBA" id="ARBA00022729"/>
    </source>
</evidence>
<dbReference type="InterPro" id="IPR002890">
    <property type="entry name" value="MG2"/>
</dbReference>
<dbReference type="OrthoDB" id="9767116at2"/>
<dbReference type="Pfam" id="PF07703">
    <property type="entry name" value="A2M_BRD"/>
    <property type="match status" value="1"/>
</dbReference>
<keyword evidence="3" id="KW-0472">Membrane</keyword>
<evidence type="ECO:0000259" key="4">
    <source>
        <dbReference type="SMART" id="SM01359"/>
    </source>
</evidence>
<dbReference type="Pfam" id="PF01835">
    <property type="entry name" value="MG2"/>
    <property type="match status" value="1"/>
</dbReference>
<sequence>MRHTGDCPDWAGAPSHTFVQESIMQKRPLWLTALLLAAGVLLTAGPAPAGWRDLFHAAGQTKSAASAQEKAPTQSGTAESDSAFQLISLSERELDGSPALALTFSNPLDPKQSYDRFIRVMQPQIQEGSDTEEASGEARLSPGEIREVSGEMPAGAAVNGKWVLGENPRILFFPHVTPEADYRVQVDGELADKAGHRLGKVHSFRARTAAVSPAYYFASRGMVLPARQNGGLPVVTVNVPEVDVQFLRVRDDHLPEFLDKVIAAPRGQESEGKSELHGAVDNWDLDQLHNMTESVYAARFVTESKANRRAVTFLPVEDLKELAAPGVYVAVMSQPGRFRYEYQTTYFYVSDLGLHARLFTDNADVYVSSLTDGKAVPRVALRWLDQSGKVLAKGTTDSEGRAHFDQRPQGAAVIQAQLGAQVAMIALKEPALDLSEYSIKGEPGKPVRFFAWSGRDLYRPGEHFDLSVLARDADGRALPPLPLQAVLKRPDGKKQFSSMWKSADLSGYYQERIELPLDAPTGFWQLELRADPADEVPATVFRFGVEEFLPERMKLSLAAPESGLRADGKLTLATTGTYLYGAPAAGNRLLGVVQFQRCVNPLSQSLPGFVFGDANEDSFHERRELTEAKLDERGKAKLDVELAPASDQHSPISVRTTVSLLESGGRPVVRSLERVLWPAETLVGVRPLFSGDYAPEGAMVSFEVVRVNEAGQLLAASELPVRLFHEDRHYYWRYEDGRGWSDGFTETEELVHSAPLALRADQRGKVTVPVNYGRYRLEISDPASGQTMKYRFYAGWSAKTAEDQGMRPDKVKLDFDKPAYREGQDKAQLTITPPHGGEALVTVEGSRTLWVKRLPMPKGGTTLSIPIDAAWKSHDLYVNVLVFRPGSEGDSITPARALGLAPLPLERGERRLKVAVAAPDKMKPEQDLEVQVEVPAAAGRKALLTLSAVDVGILNITNFATPNPFRYFFGQLRYGADLHDIYGRLIEKMAGRKGRLRFGGDAAPKTSKGLPKKVRLVDLFSGPVELDAQGKATVKLPVPDFNGTLRLMAVAATEDSYGSADREVVVAAPMIAELSAPRFMNWGDEARVALDLHNLSGGPASLKVRMPPVTGILVQNPEQDVQLADQEKKILTFNLTADRQFLGLADLRVQVSGRTGVGPLSLDRSFALEVKPLTPVQQKGQFAEIQPGALVTIKEDLADFLPATVLAHVNISDKPPLDVKSAVQGLLVYPYGCVEQTTSTTYPHLFIDENMAQRLGLKPFTLKERAKIVGQSMGKLEAAQGTEGGFSLWGGGQGEYWLSAYVGNFLQDAGERGFEVPAGMRRKTMDFLLKYLQEGIGGVSGKAYEPQERRVWSDTYAGAGRFNVLAYGAYVLARDARAPLSTLRRLHELRASATSGLSLVHLGLALHLMGDEKKGRIAIDEGLQKARIQGWWGDYGSDLTDVALSYALLKKHRIPATGRDNLLIRLANILKQQRWFSTQEQMAVFLAGSGVLEADEQENRRPWRATVQGGANPRQLEESDNVTLQVAPRDVLAGLKVTNNSERPLYAELVVSGRARVRPEAREQGISLSRRVFTADGTPFIGDRMQSGESYYVHIHVLSSSPIANVLVEDHIPAGLEIENLNLVRGEGMEQLELDGKNVTASMASSQIVHQEFREDRYVAALNLTDYRYRDSTYTYPQDLFYRVRAVTPGLYTWPSLSAADMYRPAVNGFAPGGGLIRVVEGRAK</sequence>
<keyword evidence="3" id="KW-0812">Transmembrane</keyword>
<keyword evidence="7" id="KW-1185">Reference proteome</keyword>
<dbReference type="Pfam" id="PF11974">
    <property type="entry name" value="bMG3"/>
    <property type="match status" value="1"/>
</dbReference>
<dbReference type="InterPro" id="IPR041246">
    <property type="entry name" value="Bact_MG10"/>
</dbReference>
<dbReference type="InterPro" id="IPR051802">
    <property type="entry name" value="YfhM-like"/>
</dbReference>